<evidence type="ECO:0000313" key="4">
    <source>
        <dbReference type="Ensembl" id="ENSNGAP00000004423.1"/>
    </source>
</evidence>
<sequence length="684" mass="75628">MNKSTLSPPKEPPPHPPSSWSSSSAPPSSCSLASVPGHTPERSSPPQVPAYKPHSQASRGDFSPTPIYLRRARAQGIAREIPLSLPHGPVLERAEYCLVSPGEGHTNPVEMVSEGFQEVEAPIGSTSSVREDPQPVVGKNRCLPSQKLAPRAAENRGEGSNGPRRGQAGDSELAADKKPGLKKLVLTQEQKTNLLDWSDCALQGMRGKTGALPSQERSENGRGGAPKPVCPSDEKLPAAREVLEEMHTPAVRSPRERERSVPPPKSPLRLIANAIGRFLLPSSEGGKKASPKSESKTLPTGRSQAFTRSFSLRKPSSSKDGDRQSPGRHMAKRASAFFSLASPTSKTAQASDLSLPDPALRTQSLPNRPSKMFPAHTSPPCSKIEDVPTLLEKVSLQETLPDAAPVPKKRTSLLSSLGLKDRSFESFFQECKQRKDIGDFFISPKEKGPLRNRVPSLEKLVQPLGGTSLGQVAHTPIARDAASSLSSTTSSSSADDEADSQFAWRLKKKMLRGRRKREKQLVKQEELKRLHKAQAIQRQLEEVEEHQRASEIQGVRLEKALRGEADSGTQGEAELLQEWFKLVLEKNKLMRYESELLIMAQELELEDHQSRLEQKLREKMSKDESQKDENDLTEEQEILKEMMHVIEQRNKLVDSLEEQRVKEKMEDQHFENFVLSSGCQLSRT</sequence>
<dbReference type="AlphaFoldDB" id="A0A8C6QJQ4"/>
<feature type="compositionally biased region" description="Polar residues" evidence="2">
    <location>
        <begin position="341"/>
        <end position="352"/>
    </location>
</feature>
<evidence type="ECO:0000313" key="5">
    <source>
        <dbReference type="Proteomes" id="UP000694381"/>
    </source>
</evidence>
<feature type="domain" description="BMERB" evidence="3">
    <location>
        <begin position="523"/>
        <end position="672"/>
    </location>
</feature>
<name>A0A8C6QJQ4_NANGA</name>
<gene>
    <name evidence="4" type="primary">Micalcl</name>
</gene>
<reference evidence="4" key="2">
    <citation type="submission" date="2025-09" db="UniProtKB">
        <authorList>
            <consortium name="Ensembl"/>
        </authorList>
    </citation>
    <scope>IDENTIFICATION</scope>
</reference>
<proteinExistence type="predicted"/>
<dbReference type="GeneTree" id="ENSGT00940000162628"/>
<keyword evidence="5" id="KW-1185">Reference proteome</keyword>
<keyword evidence="1" id="KW-0175">Coiled coil</keyword>
<feature type="compositionally biased region" description="Polar residues" evidence="2">
    <location>
        <begin position="296"/>
        <end position="310"/>
    </location>
</feature>
<dbReference type="PANTHER" id="PTHR23167">
    <property type="entry name" value="CALPONIN HOMOLOGY DOMAIN-CONTAINING PROTEIN DDB_G0272472-RELATED"/>
    <property type="match status" value="1"/>
</dbReference>
<feature type="region of interest" description="Disordered" evidence="2">
    <location>
        <begin position="124"/>
        <end position="181"/>
    </location>
</feature>
<dbReference type="SMART" id="SM01203">
    <property type="entry name" value="DUF3585"/>
    <property type="match status" value="1"/>
</dbReference>
<feature type="compositionally biased region" description="Basic and acidic residues" evidence="2">
    <location>
        <begin position="232"/>
        <end position="260"/>
    </location>
</feature>
<reference evidence="4" key="1">
    <citation type="submission" date="2025-08" db="UniProtKB">
        <authorList>
            <consortium name="Ensembl"/>
        </authorList>
    </citation>
    <scope>IDENTIFICATION</scope>
</reference>
<evidence type="ECO:0000256" key="1">
    <source>
        <dbReference type="SAM" id="Coils"/>
    </source>
</evidence>
<dbReference type="PANTHER" id="PTHR23167:SF39">
    <property type="entry name" value="[F-ACTIN]-MONOOXYGENASE MICAL2"/>
    <property type="match status" value="1"/>
</dbReference>
<dbReference type="Pfam" id="PF12130">
    <property type="entry name" value="bMERB_dom"/>
    <property type="match status" value="1"/>
</dbReference>
<feature type="compositionally biased region" description="Low complexity" evidence="2">
    <location>
        <begin position="18"/>
        <end position="36"/>
    </location>
</feature>
<dbReference type="InterPro" id="IPR050540">
    <property type="entry name" value="F-actin_Monoox_Mical"/>
</dbReference>
<protein>
    <recommendedName>
        <fullName evidence="3">BMERB domain-containing protein</fullName>
    </recommendedName>
</protein>
<feature type="coiled-coil region" evidence="1">
    <location>
        <begin position="598"/>
        <end position="666"/>
    </location>
</feature>
<dbReference type="InterPro" id="IPR022735">
    <property type="entry name" value="bMERB_dom"/>
</dbReference>
<dbReference type="Proteomes" id="UP000694381">
    <property type="component" value="Unassembled WGS sequence"/>
</dbReference>
<dbReference type="Ensembl" id="ENSNGAT00000007098.1">
    <property type="protein sequence ID" value="ENSNGAP00000004423.1"/>
    <property type="gene ID" value="ENSNGAG00000005767.1"/>
</dbReference>
<organism evidence="4 5">
    <name type="scientific">Nannospalax galili</name>
    <name type="common">Northern Israeli blind subterranean mole rat</name>
    <name type="synonym">Spalax galili</name>
    <dbReference type="NCBI Taxonomy" id="1026970"/>
    <lineage>
        <taxon>Eukaryota</taxon>
        <taxon>Metazoa</taxon>
        <taxon>Chordata</taxon>
        <taxon>Craniata</taxon>
        <taxon>Vertebrata</taxon>
        <taxon>Euteleostomi</taxon>
        <taxon>Mammalia</taxon>
        <taxon>Eutheria</taxon>
        <taxon>Euarchontoglires</taxon>
        <taxon>Glires</taxon>
        <taxon>Rodentia</taxon>
        <taxon>Myomorpha</taxon>
        <taxon>Muroidea</taxon>
        <taxon>Spalacidae</taxon>
        <taxon>Spalacinae</taxon>
        <taxon>Nannospalax</taxon>
    </lineage>
</organism>
<accession>A0A8C6QJQ4</accession>
<dbReference type="PROSITE" id="PS51848">
    <property type="entry name" value="BMERB"/>
    <property type="match status" value="1"/>
</dbReference>
<feature type="region of interest" description="Disordered" evidence="2">
    <location>
        <begin position="1"/>
        <end position="66"/>
    </location>
</feature>
<evidence type="ECO:0000259" key="3">
    <source>
        <dbReference type="PROSITE" id="PS51848"/>
    </source>
</evidence>
<evidence type="ECO:0000256" key="2">
    <source>
        <dbReference type="SAM" id="MobiDB-lite"/>
    </source>
</evidence>
<feature type="compositionally biased region" description="Basic and acidic residues" evidence="2">
    <location>
        <begin position="285"/>
        <end position="295"/>
    </location>
</feature>
<feature type="region of interest" description="Disordered" evidence="2">
    <location>
        <begin position="204"/>
        <end position="382"/>
    </location>
</feature>